<keyword evidence="6" id="KW-0695">RNA-directed DNA polymerase</keyword>
<keyword evidence="1" id="KW-0808">Transferase</keyword>
<dbReference type="Pfam" id="PF17917">
    <property type="entry name" value="RT_RNaseH"/>
    <property type="match status" value="1"/>
</dbReference>
<dbReference type="AlphaFoldDB" id="A0A814BM09"/>
<dbReference type="InterPro" id="IPR043502">
    <property type="entry name" value="DNA/RNA_pol_sf"/>
</dbReference>
<comment type="caution">
    <text evidence="8">The sequence shown here is derived from an EMBL/GenBank/DDBJ whole genome shotgun (WGS) entry which is preliminary data.</text>
</comment>
<evidence type="ECO:0000256" key="5">
    <source>
        <dbReference type="ARBA" id="ARBA00022801"/>
    </source>
</evidence>
<dbReference type="GO" id="GO:0016787">
    <property type="term" value="F:hydrolase activity"/>
    <property type="evidence" value="ECO:0007669"/>
    <property type="project" value="UniProtKB-KW"/>
</dbReference>
<keyword evidence="4" id="KW-0255">Endonuclease</keyword>
<evidence type="ECO:0000256" key="3">
    <source>
        <dbReference type="ARBA" id="ARBA00022722"/>
    </source>
</evidence>
<dbReference type="GO" id="GO:0004519">
    <property type="term" value="F:endonuclease activity"/>
    <property type="evidence" value="ECO:0007669"/>
    <property type="project" value="UniProtKB-KW"/>
</dbReference>
<evidence type="ECO:0000259" key="7">
    <source>
        <dbReference type="Pfam" id="PF17917"/>
    </source>
</evidence>
<dbReference type="SUPFAM" id="SSF56672">
    <property type="entry name" value="DNA/RNA polymerases"/>
    <property type="match status" value="1"/>
</dbReference>
<evidence type="ECO:0000256" key="4">
    <source>
        <dbReference type="ARBA" id="ARBA00022759"/>
    </source>
</evidence>
<evidence type="ECO:0000256" key="6">
    <source>
        <dbReference type="ARBA" id="ARBA00022918"/>
    </source>
</evidence>
<keyword evidence="9" id="KW-1185">Reference proteome</keyword>
<evidence type="ECO:0000313" key="8">
    <source>
        <dbReference type="EMBL" id="CAF0928703.1"/>
    </source>
</evidence>
<proteinExistence type="predicted"/>
<name>A0A814BM09_9BILA</name>
<keyword evidence="5" id="KW-0378">Hydrolase</keyword>
<organism evidence="8 9">
    <name type="scientific">Brachionus calyciflorus</name>
    <dbReference type="NCBI Taxonomy" id="104777"/>
    <lineage>
        <taxon>Eukaryota</taxon>
        <taxon>Metazoa</taxon>
        <taxon>Spiralia</taxon>
        <taxon>Gnathifera</taxon>
        <taxon>Rotifera</taxon>
        <taxon>Eurotatoria</taxon>
        <taxon>Monogononta</taxon>
        <taxon>Pseudotrocha</taxon>
        <taxon>Ploima</taxon>
        <taxon>Brachionidae</taxon>
        <taxon>Brachionus</taxon>
    </lineage>
</organism>
<dbReference type="GO" id="GO:0003964">
    <property type="term" value="F:RNA-directed DNA polymerase activity"/>
    <property type="evidence" value="ECO:0007669"/>
    <property type="project" value="UniProtKB-KW"/>
</dbReference>
<evidence type="ECO:0000256" key="1">
    <source>
        <dbReference type="ARBA" id="ARBA00022679"/>
    </source>
</evidence>
<feature type="domain" description="Reverse transcriptase RNase H-like" evidence="7">
    <location>
        <begin position="55"/>
        <end position="121"/>
    </location>
</feature>
<reference evidence="8" key="1">
    <citation type="submission" date="2021-02" db="EMBL/GenBank/DDBJ databases">
        <authorList>
            <person name="Nowell W R."/>
        </authorList>
    </citation>
    <scope>NUCLEOTIDE SEQUENCE</scope>
    <source>
        <strain evidence="8">Ploen Becks lab</strain>
    </source>
</reference>
<protein>
    <recommendedName>
        <fullName evidence="7">Reverse transcriptase RNase H-like domain-containing protein</fullName>
    </recommendedName>
</protein>
<dbReference type="PANTHER" id="PTHR37984">
    <property type="entry name" value="PROTEIN CBG26694"/>
    <property type="match status" value="1"/>
</dbReference>
<evidence type="ECO:0000256" key="2">
    <source>
        <dbReference type="ARBA" id="ARBA00022695"/>
    </source>
</evidence>
<dbReference type="InterPro" id="IPR050951">
    <property type="entry name" value="Retrovirus_Pol_polyprotein"/>
</dbReference>
<dbReference type="PANTHER" id="PTHR37984:SF5">
    <property type="entry name" value="PROTEIN NYNRIN-LIKE"/>
    <property type="match status" value="1"/>
</dbReference>
<accession>A0A814BM09</accession>
<dbReference type="OrthoDB" id="4369127at2759"/>
<dbReference type="InterPro" id="IPR041373">
    <property type="entry name" value="RT_RNaseH"/>
</dbReference>
<gene>
    <name evidence="8" type="ORF">OXX778_LOCUS12786</name>
</gene>
<dbReference type="CDD" id="cd09274">
    <property type="entry name" value="RNase_HI_RT_Ty3"/>
    <property type="match status" value="1"/>
</dbReference>
<keyword evidence="2" id="KW-0548">Nucleotidyltransferase</keyword>
<keyword evidence="3" id="KW-0540">Nuclease</keyword>
<dbReference type="Proteomes" id="UP000663879">
    <property type="component" value="Unassembled WGS sequence"/>
</dbReference>
<sequence length="188" mass="22196">MDGKSWLTVLEIFLRDFNKSEWLRIALSLIDNKVLKQIDNIDEMQLTQANLVMAVFRPTQRKYATSEKELLAVVMSIEYFHQYLFGKFFIVFVDHQPQTWILNKKNTHPSLERWLMRLSIYNFEIVYKPSRKNVVADMLSRLPDDEVCDDSAEDFLDVIIAQIVEANELDQHGEKNNKNQNQLNQMPK</sequence>
<evidence type="ECO:0000313" key="9">
    <source>
        <dbReference type="Proteomes" id="UP000663879"/>
    </source>
</evidence>
<dbReference type="EMBL" id="CAJNOC010002360">
    <property type="protein sequence ID" value="CAF0928703.1"/>
    <property type="molecule type" value="Genomic_DNA"/>
</dbReference>